<keyword evidence="2" id="KW-1185">Reference proteome</keyword>
<dbReference type="AlphaFoldDB" id="A0A4S4LWF3"/>
<dbReference type="OrthoDB" id="3232644at2759"/>
<evidence type="ECO:0008006" key="3">
    <source>
        <dbReference type="Google" id="ProtNLM"/>
    </source>
</evidence>
<dbReference type="EMBL" id="SGPL01000172">
    <property type="protein sequence ID" value="THH16148.1"/>
    <property type="molecule type" value="Genomic_DNA"/>
</dbReference>
<name>A0A4S4LWF3_9AGAM</name>
<sequence length="424" mass="47633">MSMISRSISPLFPNELWLRVFEFATDVPGIFDTDIRDPFDFPTSLPPHIPYDRVALQSSWSTKRSLVLVCKRWYFLATRYLYAVVLVDNPVVLKTIWNTLRACQSLSDPTGFWTRRLILGGDLLQDSDPTIRSMTADVIRQLPKLTMFSVVDHLGANDKLLSDEVIEALITSAGSSLQQFYFQPDGALLTPSSWKALITGCPRLRIAFSNATAICPMDMLSAPELDLVCVGKHPCVARHQQSHTSAHQAYLAQHGYLSGLHDCLQSRRHFLALHGNHLTTIYLAFSPDSFYAMASSDVLLQTLKLLSECCPSVLHLILIIENLRFLPLYLAHPFLTHLGIYCNNPNEASDFYPIGALSRLESVNMPSLKVVRLLNPLSVANIQLLSLTSFRLEDHEGHELMPRVIQRNLHDVGIGRLSLAPNRF</sequence>
<gene>
    <name evidence="1" type="ORF">EW146_g4438</name>
</gene>
<organism evidence="1 2">
    <name type="scientific">Bondarzewia mesenterica</name>
    <dbReference type="NCBI Taxonomy" id="1095465"/>
    <lineage>
        <taxon>Eukaryota</taxon>
        <taxon>Fungi</taxon>
        <taxon>Dikarya</taxon>
        <taxon>Basidiomycota</taxon>
        <taxon>Agaricomycotina</taxon>
        <taxon>Agaricomycetes</taxon>
        <taxon>Russulales</taxon>
        <taxon>Bondarzewiaceae</taxon>
        <taxon>Bondarzewia</taxon>
    </lineage>
</organism>
<evidence type="ECO:0000313" key="1">
    <source>
        <dbReference type="EMBL" id="THH16148.1"/>
    </source>
</evidence>
<reference evidence="1 2" key="1">
    <citation type="submission" date="2019-02" db="EMBL/GenBank/DDBJ databases">
        <title>Genome sequencing of the rare red list fungi Bondarzewia mesenterica.</title>
        <authorList>
            <person name="Buettner E."/>
            <person name="Kellner H."/>
        </authorList>
    </citation>
    <scope>NUCLEOTIDE SEQUENCE [LARGE SCALE GENOMIC DNA]</scope>
    <source>
        <strain evidence="1 2">DSM 108281</strain>
    </source>
</reference>
<evidence type="ECO:0000313" key="2">
    <source>
        <dbReference type="Proteomes" id="UP000310158"/>
    </source>
</evidence>
<dbReference type="Proteomes" id="UP000310158">
    <property type="component" value="Unassembled WGS sequence"/>
</dbReference>
<comment type="caution">
    <text evidence="1">The sequence shown here is derived from an EMBL/GenBank/DDBJ whole genome shotgun (WGS) entry which is preliminary data.</text>
</comment>
<accession>A0A4S4LWF3</accession>
<protein>
    <recommendedName>
        <fullName evidence="3">F-box domain-containing protein</fullName>
    </recommendedName>
</protein>
<proteinExistence type="predicted"/>